<organism evidence="1 2">
    <name type="scientific">Actinacidiphila acididurans</name>
    <dbReference type="NCBI Taxonomy" id="2784346"/>
    <lineage>
        <taxon>Bacteria</taxon>
        <taxon>Bacillati</taxon>
        <taxon>Actinomycetota</taxon>
        <taxon>Actinomycetes</taxon>
        <taxon>Kitasatosporales</taxon>
        <taxon>Streptomycetaceae</taxon>
        <taxon>Actinacidiphila</taxon>
    </lineage>
</organism>
<gene>
    <name evidence="1" type="ORF">ITX44_38395</name>
</gene>
<evidence type="ECO:0000313" key="2">
    <source>
        <dbReference type="Proteomes" id="UP000749040"/>
    </source>
</evidence>
<name>A0ABS2U3Z0_9ACTN</name>
<dbReference type="GO" id="GO:0051213">
    <property type="term" value="F:dioxygenase activity"/>
    <property type="evidence" value="ECO:0007669"/>
    <property type="project" value="UniProtKB-KW"/>
</dbReference>
<comment type="caution">
    <text evidence="1">The sequence shown here is derived from an EMBL/GenBank/DDBJ whole genome shotgun (WGS) entry which is preliminary data.</text>
</comment>
<dbReference type="Gene3D" id="2.60.120.620">
    <property type="entry name" value="q2cbj1_9rhob like domain"/>
    <property type="match status" value="1"/>
</dbReference>
<proteinExistence type="predicted"/>
<reference evidence="1 2" key="1">
    <citation type="submission" date="2021-01" db="EMBL/GenBank/DDBJ databases">
        <title>Streptomyces acididurans sp. nov., isolated from a peat swamp forest soil.</title>
        <authorList>
            <person name="Chantavorakit T."/>
            <person name="Duangmal K."/>
        </authorList>
    </citation>
    <scope>NUCLEOTIDE SEQUENCE [LARGE SCALE GENOMIC DNA]</scope>
    <source>
        <strain evidence="1 2">KK5PA1</strain>
    </source>
</reference>
<dbReference type="Pfam" id="PF05721">
    <property type="entry name" value="PhyH"/>
    <property type="match status" value="1"/>
</dbReference>
<keyword evidence="1" id="KW-0560">Oxidoreductase</keyword>
<sequence length="251" mass="27157">MVDAFLRDGFVKVAGAFPAEIARECAELLWREIGCDPEDPGTWTEPVRWVFDMAQPPFVAAANTPALHAAFDLLVGPGRWVPRPSLGSFPLRFPHPVEPDDAGWHVEGSYLPEGATWYFTNLHSRGRALLMLFLFTEVTEDDAPTRIRVGSHLDIPPLLAPYGEDGVSGLALAPALTAASAHRPLALATGHPGDVYLCHPFLVHAAQPHHGTRPRFLAQPPLYPAAPLSLDRPDGAYSSVEAAIRLGLGQS</sequence>
<keyword evidence="2" id="KW-1185">Reference proteome</keyword>
<dbReference type="RefSeq" id="WP_205364278.1">
    <property type="nucleotide sequence ID" value="NZ_JADKYB010000035.1"/>
</dbReference>
<dbReference type="EMBL" id="JADKYB010000035">
    <property type="protein sequence ID" value="MBM9510333.1"/>
    <property type="molecule type" value="Genomic_DNA"/>
</dbReference>
<evidence type="ECO:0000313" key="1">
    <source>
        <dbReference type="EMBL" id="MBM9510333.1"/>
    </source>
</evidence>
<dbReference type="SUPFAM" id="SSF51197">
    <property type="entry name" value="Clavaminate synthase-like"/>
    <property type="match status" value="1"/>
</dbReference>
<protein>
    <submittedName>
        <fullName evidence="1">Phytanoyl-CoA dioxygenase family protein</fullName>
    </submittedName>
</protein>
<dbReference type="Proteomes" id="UP000749040">
    <property type="component" value="Unassembled WGS sequence"/>
</dbReference>
<accession>A0ABS2U3Z0</accession>
<keyword evidence="1" id="KW-0223">Dioxygenase</keyword>
<dbReference type="InterPro" id="IPR008775">
    <property type="entry name" value="Phytyl_CoA_dOase-like"/>
</dbReference>